<dbReference type="EMBL" id="CAJVPV010037520">
    <property type="protein sequence ID" value="CAG8755149.1"/>
    <property type="molecule type" value="Genomic_DNA"/>
</dbReference>
<sequence length="154" mass="18310">NMSYLSPDLKEVMEKAIETTKDNIGPTLNVCFPYTSRDELTTSVKKIVKMVEKDQLKIKYGDIDENLIEQNLFTHGSPPLEVLIRTSGEIRLSDFLLWQCHQNCYIYFVKCYWPEFSFWEILPIILDYQVNYESIKEKREKSWLHLSKLYNDID</sequence>
<evidence type="ECO:0000313" key="4">
    <source>
        <dbReference type="EMBL" id="CAG8755149.1"/>
    </source>
</evidence>
<dbReference type="PANTHER" id="PTHR10291:SF43">
    <property type="entry name" value="DEHYDRODOLICHYL DIPHOSPHATE SYNTHASE COMPLEX SUBUNIT DHDDS"/>
    <property type="match status" value="1"/>
</dbReference>
<accession>A0A9N9IYC5</accession>
<dbReference type="Pfam" id="PF01255">
    <property type="entry name" value="Prenyltransf"/>
    <property type="match status" value="1"/>
</dbReference>
<dbReference type="OrthoDB" id="4173905at2759"/>
<keyword evidence="5" id="KW-1185">Reference proteome</keyword>
<reference evidence="4" key="1">
    <citation type="submission" date="2021-06" db="EMBL/GenBank/DDBJ databases">
        <authorList>
            <person name="Kallberg Y."/>
            <person name="Tangrot J."/>
            <person name="Rosling A."/>
        </authorList>
    </citation>
    <scope>NUCLEOTIDE SEQUENCE</scope>
    <source>
        <strain evidence="4">CL551</strain>
    </source>
</reference>
<comment type="caution">
    <text evidence="4">The sequence shown here is derived from an EMBL/GenBank/DDBJ whole genome shotgun (WGS) entry which is preliminary data.</text>
</comment>
<dbReference type="CDD" id="cd00475">
    <property type="entry name" value="Cis_IPPS"/>
    <property type="match status" value="1"/>
</dbReference>
<dbReference type="AlphaFoldDB" id="A0A9N9IYC5"/>
<comment type="similarity">
    <text evidence="1 3">Belongs to the UPP synthase family.</text>
</comment>
<dbReference type="PANTHER" id="PTHR10291">
    <property type="entry name" value="DEHYDRODOLICHYL DIPHOSPHATE SYNTHASE FAMILY MEMBER"/>
    <property type="match status" value="1"/>
</dbReference>
<organism evidence="4 5">
    <name type="scientific">Acaulospora morrowiae</name>
    <dbReference type="NCBI Taxonomy" id="94023"/>
    <lineage>
        <taxon>Eukaryota</taxon>
        <taxon>Fungi</taxon>
        <taxon>Fungi incertae sedis</taxon>
        <taxon>Mucoromycota</taxon>
        <taxon>Glomeromycotina</taxon>
        <taxon>Glomeromycetes</taxon>
        <taxon>Diversisporales</taxon>
        <taxon>Acaulosporaceae</taxon>
        <taxon>Acaulospora</taxon>
    </lineage>
</organism>
<dbReference type="Gene3D" id="3.40.1180.10">
    <property type="entry name" value="Decaprenyl diphosphate synthase-like"/>
    <property type="match status" value="1"/>
</dbReference>
<dbReference type="NCBIfam" id="TIGR00055">
    <property type="entry name" value="uppS"/>
    <property type="match status" value="1"/>
</dbReference>
<gene>
    <name evidence="4" type="ORF">AMORRO_LOCUS15554</name>
</gene>
<dbReference type="PROSITE" id="PS01066">
    <property type="entry name" value="UPP_SYNTHASE"/>
    <property type="match status" value="1"/>
</dbReference>
<protein>
    <recommendedName>
        <fullName evidence="3">Alkyl transferase</fullName>
        <ecNumber evidence="3">2.5.1.-</ecNumber>
    </recommendedName>
</protein>
<dbReference type="GO" id="GO:0045547">
    <property type="term" value="F:ditrans,polycis-polyprenyl diphosphate synthase [(2E,6E)-farnesyl diphosphate specific] activity"/>
    <property type="evidence" value="ECO:0007669"/>
    <property type="project" value="TreeGrafter"/>
</dbReference>
<dbReference type="Proteomes" id="UP000789342">
    <property type="component" value="Unassembled WGS sequence"/>
</dbReference>
<name>A0A9N9IYC5_9GLOM</name>
<dbReference type="SUPFAM" id="SSF64005">
    <property type="entry name" value="Undecaprenyl diphosphate synthase"/>
    <property type="match status" value="1"/>
</dbReference>
<feature type="non-terminal residue" evidence="4">
    <location>
        <position position="1"/>
    </location>
</feature>
<dbReference type="InterPro" id="IPR036424">
    <property type="entry name" value="UPP_synth-like_sf"/>
</dbReference>
<evidence type="ECO:0000256" key="2">
    <source>
        <dbReference type="ARBA" id="ARBA00022679"/>
    </source>
</evidence>
<dbReference type="InterPro" id="IPR018520">
    <property type="entry name" value="UPP_synth-like_CS"/>
</dbReference>
<dbReference type="GO" id="GO:0005783">
    <property type="term" value="C:endoplasmic reticulum"/>
    <property type="evidence" value="ECO:0007669"/>
    <property type="project" value="TreeGrafter"/>
</dbReference>
<keyword evidence="2 3" id="KW-0808">Transferase</keyword>
<evidence type="ECO:0000256" key="1">
    <source>
        <dbReference type="ARBA" id="ARBA00005432"/>
    </source>
</evidence>
<evidence type="ECO:0000256" key="3">
    <source>
        <dbReference type="RuleBase" id="RU363018"/>
    </source>
</evidence>
<dbReference type="GO" id="GO:0016094">
    <property type="term" value="P:polyprenol biosynthetic process"/>
    <property type="evidence" value="ECO:0007669"/>
    <property type="project" value="TreeGrafter"/>
</dbReference>
<proteinExistence type="inferred from homology"/>
<dbReference type="InterPro" id="IPR001441">
    <property type="entry name" value="UPP_synth-like"/>
</dbReference>
<dbReference type="EC" id="2.5.1.-" evidence="3"/>
<evidence type="ECO:0000313" key="5">
    <source>
        <dbReference type="Proteomes" id="UP000789342"/>
    </source>
</evidence>